<dbReference type="AlphaFoldDB" id="A0A6A6B9E8"/>
<dbReference type="SUPFAM" id="SSF48452">
    <property type="entry name" value="TPR-like"/>
    <property type="match status" value="1"/>
</dbReference>
<keyword evidence="5" id="KW-1185">Reference proteome</keyword>
<dbReference type="OrthoDB" id="629492at2759"/>
<dbReference type="InterPro" id="IPR011990">
    <property type="entry name" value="TPR-like_helical_dom_sf"/>
</dbReference>
<dbReference type="Gene3D" id="1.20.1280.50">
    <property type="match status" value="1"/>
</dbReference>
<dbReference type="GeneID" id="54293511"/>
<proteinExistence type="predicted"/>
<dbReference type="EMBL" id="ML995491">
    <property type="protein sequence ID" value="KAF2139935.1"/>
    <property type="molecule type" value="Genomic_DNA"/>
</dbReference>
<reference evidence="4" key="1">
    <citation type="journal article" date="2020" name="Stud. Mycol.">
        <title>101 Dothideomycetes genomes: a test case for predicting lifestyles and emergence of pathogens.</title>
        <authorList>
            <person name="Haridas S."/>
            <person name="Albert R."/>
            <person name="Binder M."/>
            <person name="Bloem J."/>
            <person name="Labutti K."/>
            <person name="Salamov A."/>
            <person name="Andreopoulos B."/>
            <person name="Baker S."/>
            <person name="Barry K."/>
            <person name="Bills G."/>
            <person name="Bluhm B."/>
            <person name="Cannon C."/>
            <person name="Castanera R."/>
            <person name="Culley D."/>
            <person name="Daum C."/>
            <person name="Ezra D."/>
            <person name="Gonzalez J."/>
            <person name="Henrissat B."/>
            <person name="Kuo A."/>
            <person name="Liang C."/>
            <person name="Lipzen A."/>
            <person name="Lutzoni F."/>
            <person name="Magnuson J."/>
            <person name="Mondo S."/>
            <person name="Nolan M."/>
            <person name="Ohm R."/>
            <person name="Pangilinan J."/>
            <person name="Park H.-J."/>
            <person name="Ramirez L."/>
            <person name="Alfaro M."/>
            <person name="Sun H."/>
            <person name="Tritt A."/>
            <person name="Yoshinaga Y."/>
            <person name="Zwiers L.-H."/>
            <person name="Turgeon B."/>
            <person name="Goodwin S."/>
            <person name="Spatafora J."/>
            <person name="Crous P."/>
            <person name="Grigoriev I."/>
        </authorList>
    </citation>
    <scope>NUCLEOTIDE SEQUENCE</scope>
    <source>
        <strain evidence="4">CBS 121167</strain>
    </source>
</reference>
<dbReference type="RefSeq" id="XP_033395648.1">
    <property type="nucleotide sequence ID" value="XM_033536015.1"/>
</dbReference>
<dbReference type="Pfam" id="PF12937">
    <property type="entry name" value="F-box-like"/>
    <property type="match status" value="1"/>
</dbReference>
<dbReference type="InterPro" id="IPR036047">
    <property type="entry name" value="F-box-like_dom_sf"/>
</dbReference>
<dbReference type="Proteomes" id="UP000799438">
    <property type="component" value="Unassembled WGS sequence"/>
</dbReference>
<keyword evidence="2" id="KW-0802">TPR repeat</keyword>
<evidence type="ECO:0000313" key="4">
    <source>
        <dbReference type="EMBL" id="KAF2139935.1"/>
    </source>
</evidence>
<keyword evidence="1" id="KW-0677">Repeat</keyword>
<dbReference type="SUPFAM" id="SSF81383">
    <property type="entry name" value="F-box domain"/>
    <property type="match status" value="1"/>
</dbReference>
<protein>
    <recommendedName>
        <fullName evidence="3">F-box domain-containing protein</fullName>
    </recommendedName>
</protein>
<dbReference type="PANTHER" id="PTHR22904:SF523">
    <property type="entry name" value="STRESS-INDUCED-PHOSPHOPROTEIN 1"/>
    <property type="match status" value="1"/>
</dbReference>
<organism evidence="4 5">
    <name type="scientific">Aplosporella prunicola CBS 121167</name>
    <dbReference type="NCBI Taxonomy" id="1176127"/>
    <lineage>
        <taxon>Eukaryota</taxon>
        <taxon>Fungi</taxon>
        <taxon>Dikarya</taxon>
        <taxon>Ascomycota</taxon>
        <taxon>Pezizomycotina</taxon>
        <taxon>Dothideomycetes</taxon>
        <taxon>Dothideomycetes incertae sedis</taxon>
        <taxon>Botryosphaeriales</taxon>
        <taxon>Aplosporellaceae</taxon>
        <taxon>Aplosporella</taxon>
    </lineage>
</organism>
<dbReference type="PROSITE" id="PS50181">
    <property type="entry name" value="FBOX"/>
    <property type="match status" value="1"/>
</dbReference>
<dbReference type="GO" id="GO:0051879">
    <property type="term" value="F:Hsp90 protein binding"/>
    <property type="evidence" value="ECO:0007669"/>
    <property type="project" value="TreeGrafter"/>
</dbReference>
<evidence type="ECO:0000313" key="5">
    <source>
        <dbReference type="Proteomes" id="UP000799438"/>
    </source>
</evidence>
<feature type="non-terminal residue" evidence="4">
    <location>
        <position position="214"/>
    </location>
</feature>
<dbReference type="SMART" id="SM00256">
    <property type="entry name" value="FBOX"/>
    <property type="match status" value="1"/>
</dbReference>
<evidence type="ECO:0000256" key="1">
    <source>
        <dbReference type="ARBA" id="ARBA00022737"/>
    </source>
</evidence>
<name>A0A6A6B9E8_9PEZI</name>
<evidence type="ECO:0000256" key="2">
    <source>
        <dbReference type="ARBA" id="ARBA00022803"/>
    </source>
</evidence>
<sequence length="214" mass="24802">MSIAELEELGRQYCKQKNYQKALGAFSEAFDATAPPDITYLDLRAAVYERLENFQAALKDGKQMIRFARQDARGYLRTARVLQKMEGKAQTALDIYNLGLRSVKAEDKAGNLRLLQALRDKLTRQLSPPKSIDPLTVLPAELVDLIMEYLNFRQQVNCLRVSKHWNVFLDSQPRLWAELDLSLAQRPVLPEFVRKCMYRSKMKIRVARINRLRD</sequence>
<dbReference type="PANTHER" id="PTHR22904">
    <property type="entry name" value="TPR REPEAT CONTAINING PROTEIN"/>
    <property type="match status" value="1"/>
</dbReference>
<feature type="domain" description="F-box" evidence="3">
    <location>
        <begin position="132"/>
        <end position="179"/>
    </location>
</feature>
<dbReference type="InterPro" id="IPR001810">
    <property type="entry name" value="F-box_dom"/>
</dbReference>
<gene>
    <name evidence="4" type="ORF">K452DRAFT_200040</name>
</gene>
<accession>A0A6A6B9E8</accession>
<evidence type="ECO:0000259" key="3">
    <source>
        <dbReference type="PROSITE" id="PS50181"/>
    </source>
</evidence>
<dbReference type="Gene3D" id="1.25.40.10">
    <property type="entry name" value="Tetratricopeptide repeat domain"/>
    <property type="match status" value="1"/>
</dbReference>